<reference evidence="1 2" key="1">
    <citation type="submission" date="2024-01" db="EMBL/GenBank/DDBJ databases">
        <title>The complete chloroplast genome sequence of Lithospermum erythrorhizon: insights into the phylogenetic relationship among Boraginaceae species and the maternal lineages of purple gromwells.</title>
        <authorList>
            <person name="Okada T."/>
            <person name="Watanabe K."/>
        </authorList>
    </citation>
    <scope>NUCLEOTIDE SEQUENCE [LARGE SCALE GENOMIC DNA]</scope>
</reference>
<accession>A0AAV3NWH1</accession>
<keyword evidence="2" id="KW-1185">Reference proteome</keyword>
<dbReference type="AlphaFoldDB" id="A0AAV3NWH1"/>
<organism evidence="1 2">
    <name type="scientific">Lithospermum erythrorhizon</name>
    <name type="common">Purple gromwell</name>
    <name type="synonym">Lithospermum officinale var. erythrorhizon</name>
    <dbReference type="NCBI Taxonomy" id="34254"/>
    <lineage>
        <taxon>Eukaryota</taxon>
        <taxon>Viridiplantae</taxon>
        <taxon>Streptophyta</taxon>
        <taxon>Embryophyta</taxon>
        <taxon>Tracheophyta</taxon>
        <taxon>Spermatophyta</taxon>
        <taxon>Magnoliopsida</taxon>
        <taxon>eudicotyledons</taxon>
        <taxon>Gunneridae</taxon>
        <taxon>Pentapetalae</taxon>
        <taxon>asterids</taxon>
        <taxon>lamiids</taxon>
        <taxon>Boraginales</taxon>
        <taxon>Boraginaceae</taxon>
        <taxon>Boraginoideae</taxon>
        <taxon>Lithospermeae</taxon>
        <taxon>Lithospermum</taxon>
    </lineage>
</organism>
<protein>
    <submittedName>
        <fullName evidence="1">Uncharacterized protein</fullName>
    </submittedName>
</protein>
<gene>
    <name evidence="1" type="ORF">LIER_35803</name>
</gene>
<dbReference type="EMBL" id="BAABME010015949">
    <property type="protein sequence ID" value="GAA0143770.1"/>
    <property type="molecule type" value="Genomic_DNA"/>
</dbReference>
<evidence type="ECO:0000313" key="2">
    <source>
        <dbReference type="Proteomes" id="UP001454036"/>
    </source>
</evidence>
<dbReference type="Proteomes" id="UP001454036">
    <property type="component" value="Unassembled WGS sequence"/>
</dbReference>
<comment type="caution">
    <text evidence="1">The sequence shown here is derived from an EMBL/GenBank/DDBJ whole genome shotgun (WGS) entry which is preliminary data.</text>
</comment>
<evidence type="ECO:0000313" key="1">
    <source>
        <dbReference type="EMBL" id="GAA0143770.1"/>
    </source>
</evidence>
<sequence length="67" mass="7471">MDLAELARTRKRVREYEVLPLENTKSVQKKVKVIGDGDKIASTPESQQICKSPSVGDSVGIMTYVEF</sequence>
<name>A0AAV3NWH1_LITER</name>
<proteinExistence type="predicted"/>